<gene>
    <name evidence="1" type="ORF">FA046_10355</name>
</gene>
<evidence type="ECO:0008006" key="3">
    <source>
        <dbReference type="Google" id="ProtNLM"/>
    </source>
</evidence>
<name>A0A4U1BY02_9SPHI</name>
<keyword evidence="2" id="KW-1185">Reference proteome</keyword>
<reference evidence="1 2" key="1">
    <citation type="submission" date="2019-04" db="EMBL/GenBank/DDBJ databases">
        <title>Pedobacter sp. AR-3-17 sp. nov., isolated from Arctic soil.</title>
        <authorList>
            <person name="Dahal R.H."/>
            <person name="Kim D.-U."/>
        </authorList>
    </citation>
    <scope>NUCLEOTIDE SEQUENCE [LARGE SCALE GENOMIC DNA]</scope>
    <source>
        <strain evidence="1 2">AR-3-17</strain>
    </source>
</reference>
<sequence>MPNITEITNKEPKLRFLLGAAIEFGGDEIAKVFFTNGEDQSVNAGQGGSVFVGGQLQLTQIELLFLRSSIGIKYVTTQANNANIRLTRFPFNNTLNVHINKNLRLGAGASIQTGIKFNGDGFVPNINFGTAVGPVFEFAYKGIGLSYTMMTYKDENNFSYNANGLGLTISGALSGKKKNKS</sequence>
<comment type="caution">
    <text evidence="1">The sequence shown here is derived from an EMBL/GenBank/DDBJ whole genome shotgun (WGS) entry which is preliminary data.</text>
</comment>
<dbReference type="Proteomes" id="UP000308181">
    <property type="component" value="Unassembled WGS sequence"/>
</dbReference>
<dbReference type="AlphaFoldDB" id="A0A4U1BY02"/>
<evidence type="ECO:0000313" key="1">
    <source>
        <dbReference type="EMBL" id="TKB97952.1"/>
    </source>
</evidence>
<organism evidence="1 2">
    <name type="scientific">Pedobacter cryophilus</name>
    <dbReference type="NCBI Taxonomy" id="2571271"/>
    <lineage>
        <taxon>Bacteria</taxon>
        <taxon>Pseudomonadati</taxon>
        <taxon>Bacteroidota</taxon>
        <taxon>Sphingobacteriia</taxon>
        <taxon>Sphingobacteriales</taxon>
        <taxon>Sphingobacteriaceae</taxon>
        <taxon>Pedobacter</taxon>
    </lineage>
</organism>
<dbReference type="OrthoDB" id="893325at2"/>
<proteinExistence type="predicted"/>
<dbReference type="EMBL" id="SWBP01000003">
    <property type="protein sequence ID" value="TKB97952.1"/>
    <property type="molecule type" value="Genomic_DNA"/>
</dbReference>
<protein>
    <recommendedName>
        <fullName evidence="3">Outer membrane protein beta-barrel domain-containing protein</fullName>
    </recommendedName>
</protein>
<evidence type="ECO:0000313" key="2">
    <source>
        <dbReference type="Proteomes" id="UP000308181"/>
    </source>
</evidence>
<accession>A0A4U1BY02</accession>